<keyword evidence="8" id="KW-1185">Reference proteome</keyword>
<evidence type="ECO:0000256" key="2">
    <source>
        <dbReference type="ARBA" id="ARBA00022692"/>
    </source>
</evidence>
<dbReference type="PANTHER" id="PTHR43332:SF2">
    <property type="entry name" value="INNER MEMBRANE TRANSPORT PERMEASE YADH"/>
    <property type="match status" value="1"/>
</dbReference>
<gene>
    <name evidence="7" type="ORF">AKJ49_01600</name>
</gene>
<evidence type="ECO:0000256" key="3">
    <source>
        <dbReference type="ARBA" id="ARBA00022989"/>
    </source>
</evidence>
<comment type="caution">
    <text evidence="7">The sequence shown here is derived from an EMBL/GenBank/DDBJ whole genome shotgun (WGS) entry which is preliminary data.</text>
</comment>
<dbReference type="PROSITE" id="PS51012">
    <property type="entry name" value="ABC_TM2"/>
    <property type="match status" value="1"/>
</dbReference>
<dbReference type="Pfam" id="PF01061">
    <property type="entry name" value="ABC2_membrane"/>
    <property type="match status" value="1"/>
</dbReference>
<keyword evidence="4 5" id="KW-0472">Membrane</keyword>
<dbReference type="GO" id="GO:0140359">
    <property type="term" value="F:ABC-type transporter activity"/>
    <property type="evidence" value="ECO:0007669"/>
    <property type="project" value="InterPro"/>
</dbReference>
<evidence type="ECO:0000256" key="5">
    <source>
        <dbReference type="SAM" id="Phobius"/>
    </source>
</evidence>
<dbReference type="InterPro" id="IPR052522">
    <property type="entry name" value="ABC-2_transport_permease"/>
</dbReference>
<dbReference type="PIRSF" id="PIRSF006648">
    <property type="entry name" value="DrrB"/>
    <property type="match status" value="1"/>
</dbReference>
<dbReference type="PANTHER" id="PTHR43332">
    <property type="entry name" value="INNER MEMBRANE TRANSPORT PERMEASE YADH-RELATED"/>
    <property type="match status" value="1"/>
</dbReference>
<keyword evidence="3 5" id="KW-1133">Transmembrane helix</keyword>
<dbReference type="Proteomes" id="UP000070549">
    <property type="component" value="Unassembled WGS sequence"/>
</dbReference>
<dbReference type="GO" id="GO:0043190">
    <property type="term" value="C:ATP-binding cassette (ABC) transporter complex"/>
    <property type="evidence" value="ECO:0007669"/>
    <property type="project" value="InterPro"/>
</dbReference>
<feature type="transmembrane region" description="Helical" evidence="5">
    <location>
        <begin position="108"/>
        <end position="130"/>
    </location>
</feature>
<feature type="transmembrane region" description="Helical" evidence="5">
    <location>
        <begin position="57"/>
        <end position="76"/>
    </location>
</feature>
<organism evidence="7 8">
    <name type="scientific">candidate division MSBL1 archaeon SCGC-AAA382A03</name>
    <dbReference type="NCBI Taxonomy" id="1698278"/>
    <lineage>
        <taxon>Archaea</taxon>
        <taxon>Methanobacteriati</taxon>
        <taxon>Methanobacteriota</taxon>
        <taxon>candidate division MSBL1</taxon>
    </lineage>
</organism>
<dbReference type="InterPro" id="IPR000412">
    <property type="entry name" value="ABC_2_transport"/>
</dbReference>
<evidence type="ECO:0000313" key="7">
    <source>
        <dbReference type="EMBL" id="KXB04892.1"/>
    </source>
</evidence>
<sequence>MSSTITPFFTLLKREILRYVKNPIVTIAPPIISQILYILVFGLVLGPRIGSVGEYTYISFMFPGLVMMALLMNSFMNPSWSMYAGRHFGWIEPILSSPLSHIQIATGYILGGVIRGLFVGTILLGGAYLLPGIPILHSIPYVLIYFLVVSFLAASGGCIVGLWAQKFDHIALIMNFALFPLVFLGGVFYSLEMEAIQGILKTIIKLNPVTHMINGLRYGMIGMTDINLLPGLVFLPVIALAFFAMSVKLIQKGYNLRD</sequence>
<dbReference type="AlphaFoldDB" id="A0A133VEL9"/>
<feature type="transmembrane region" description="Helical" evidence="5">
    <location>
        <begin position="226"/>
        <end position="250"/>
    </location>
</feature>
<proteinExistence type="predicted"/>
<name>A0A133VEL9_9EURY</name>
<evidence type="ECO:0000256" key="4">
    <source>
        <dbReference type="ARBA" id="ARBA00023136"/>
    </source>
</evidence>
<evidence type="ECO:0000313" key="8">
    <source>
        <dbReference type="Proteomes" id="UP000070549"/>
    </source>
</evidence>
<reference evidence="7 8" key="1">
    <citation type="journal article" date="2016" name="Sci. Rep.">
        <title>Metabolic traits of an uncultured archaeal lineage -MSBL1- from brine pools of the Red Sea.</title>
        <authorList>
            <person name="Mwirichia R."/>
            <person name="Alam I."/>
            <person name="Rashid M."/>
            <person name="Vinu M."/>
            <person name="Ba-Alawi W."/>
            <person name="Anthony Kamau A."/>
            <person name="Kamanda Ngugi D."/>
            <person name="Goker M."/>
            <person name="Klenk H.P."/>
            <person name="Bajic V."/>
            <person name="Stingl U."/>
        </authorList>
    </citation>
    <scope>NUCLEOTIDE SEQUENCE [LARGE SCALE GENOMIC DNA]</scope>
    <source>
        <strain evidence="7">SCGC-AAA382A03</strain>
    </source>
</reference>
<dbReference type="InterPro" id="IPR047817">
    <property type="entry name" value="ABC2_TM_bact-type"/>
</dbReference>
<evidence type="ECO:0000259" key="6">
    <source>
        <dbReference type="PROSITE" id="PS51012"/>
    </source>
</evidence>
<evidence type="ECO:0000256" key="1">
    <source>
        <dbReference type="ARBA" id="ARBA00004141"/>
    </source>
</evidence>
<feature type="transmembrane region" description="Helical" evidence="5">
    <location>
        <begin position="170"/>
        <end position="191"/>
    </location>
</feature>
<feature type="domain" description="ABC transmembrane type-2" evidence="6">
    <location>
        <begin position="21"/>
        <end position="253"/>
    </location>
</feature>
<feature type="transmembrane region" description="Helical" evidence="5">
    <location>
        <begin position="24"/>
        <end position="45"/>
    </location>
</feature>
<dbReference type="InterPro" id="IPR013525">
    <property type="entry name" value="ABC2_TM"/>
</dbReference>
<feature type="transmembrane region" description="Helical" evidence="5">
    <location>
        <begin position="142"/>
        <end position="164"/>
    </location>
</feature>
<comment type="subcellular location">
    <subcellularLocation>
        <location evidence="1">Membrane</location>
        <topology evidence="1">Multi-pass membrane protein</topology>
    </subcellularLocation>
</comment>
<dbReference type="EMBL" id="LHYC01000041">
    <property type="protein sequence ID" value="KXB04892.1"/>
    <property type="molecule type" value="Genomic_DNA"/>
</dbReference>
<accession>A0A133VEL9</accession>
<keyword evidence="2 5" id="KW-0812">Transmembrane</keyword>
<protein>
    <recommendedName>
        <fullName evidence="6">ABC transmembrane type-2 domain-containing protein</fullName>
    </recommendedName>
</protein>